<dbReference type="PANTHER" id="PTHR10742">
    <property type="entry name" value="FLAVIN MONOAMINE OXIDASE"/>
    <property type="match status" value="1"/>
</dbReference>
<dbReference type="GO" id="GO:0016491">
    <property type="term" value="F:oxidoreductase activity"/>
    <property type="evidence" value="ECO:0007669"/>
    <property type="project" value="InterPro"/>
</dbReference>
<organism evidence="2 3">
    <name type="scientific">Acanthamoeba castellanii (strain ATCC 30010 / Neff)</name>
    <dbReference type="NCBI Taxonomy" id="1257118"/>
    <lineage>
        <taxon>Eukaryota</taxon>
        <taxon>Amoebozoa</taxon>
        <taxon>Discosea</taxon>
        <taxon>Longamoebia</taxon>
        <taxon>Centramoebida</taxon>
        <taxon>Acanthamoebidae</taxon>
        <taxon>Acanthamoeba</taxon>
    </lineage>
</organism>
<evidence type="ECO:0000313" key="3">
    <source>
        <dbReference type="Proteomes" id="UP000011083"/>
    </source>
</evidence>
<dbReference type="Pfam" id="PF01593">
    <property type="entry name" value="Amino_oxidase"/>
    <property type="match status" value="1"/>
</dbReference>
<dbReference type="EMBL" id="KB007867">
    <property type="protein sequence ID" value="ELR23004.1"/>
    <property type="molecule type" value="Genomic_DNA"/>
</dbReference>
<name>L8HBU7_ACACF</name>
<protein>
    <submittedName>
        <fullName evidence="2">Amine oxidase, flavincontaining superfamily protein</fullName>
    </submittedName>
</protein>
<reference evidence="2 3" key="1">
    <citation type="journal article" date="2013" name="Genome Biol.">
        <title>Genome of Acanthamoeba castellanii highlights extensive lateral gene transfer and early evolution of tyrosine kinase signaling.</title>
        <authorList>
            <person name="Clarke M."/>
            <person name="Lohan A.J."/>
            <person name="Liu B."/>
            <person name="Lagkouvardos I."/>
            <person name="Roy S."/>
            <person name="Zafar N."/>
            <person name="Bertelli C."/>
            <person name="Schilde C."/>
            <person name="Kianianmomeni A."/>
            <person name="Burglin T.R."/>
            <person name="Frech C."/>
            <person name="Turcotte B."/>
            <person name="Kopec K.O."/>
            <person name="Synnott J.M."/>
            <person name="Choo C."/>
            <person name="Paponov I."/>
            <person name="Finkler A."/>
            <person name="Soon Heng Tan C."/>
            <person name="Hutchins A.P."/>
            <person name="Weinmeier T."/>
            <person name="Rattei T."/>
            <person name="Chu J.S."/>
            <person name="Gimenez G."/>
            <person name="Irimia M."/>
            <person name="Rigden D.J."/>
            <person name="Fitzpatrick D.A."/>
            <person name="Lorenzo-Morales J."/>
            <person name="Bateman A."/>
            <person name="Chiu C.H."/>
            <person name="Tang P."/>
            <person name="Hegemann P."/>
            <person name="Fromm H."/>
            <person name="Raoult D."/>
            <person name="Greub G."/>
            <person name="Miranda-Saavedra D."/>
            <person name="Chen N."/>
            <person name="Nash P."/>
            <person name="Ginger M.L."/>
            <person name="Horn M."/>
            <person name="Schaap P."/>
            <person name="Caler L."/>
            <person name="Loftus B."/>
        </authorList>
    </citation>
    <scope>NUCLEOTIDE SEQUENCE [LARGE SCALE GENOMIC DNA]</scope>
    <source>
        <strain evidence="2 3">Neff</strain>
    </source>
</reference>
<dbReference type="InterPro" id="IPR036188">
    <property type="entry name" value="FAD/NAD-bd_sf"/>
</dbReference>
<dbReference type="GeneID" id="14923973"/>
<evidence type="ECO:0000259" key="1">
    <source>
        <dbReference type="Pfam" id="PF01593"/>
    </source>
</evidence>
<dbReference type="Proteomes" id="UP000011083">
    <property type="component" value="Unassembled WGS sequence"/>
</dbReference>
<feature type="domain" description="Amine oxidase" evidence="1">
    <location>
        <begin position="9"/>
        <end position="427"/>
    </location>
</feature>
<keyword evidence="3" id="KW-1185">Reference proteome</keyword>
<dbReference type="InterPro" id="IPR002937">
    <property type="entry name" value="Amino_oxidase"/>
</dbReference>
<dbReference type="KEGG" id="acan:ACA1_360190"/>
<dbReference type="OrthoDB" id="16089at2759"/>
<dbReference type="InterPro" id="IPR050281">
    <property type="entry name" value="Flavin_monoamine_oxidase"/>
</dbReference>
<dbReference type="PANTHER" id="PTHR10742:SF418">
    <property type="entry name" value="AMINE OXIDASE DOMAIN-CONTAINING PROTEIN"/>
    <property type="match status" value="1"/>
</dbReference>
<dbReference type="OMA" id="PGMSVHA"/>
<dbReference type="AlphaFoldDB" id="L8HBU7"/>
<evidence type="ECO:0000313" key="2">
    <source>
        <dbReference type="EMBL" id="ELR23004.1"/>
    </source>
</evidence>
<proteinExistence type="predicted"/>
<accession>L8HBU7</accession>
<dbReference type="SUPFAM" id="SSF51905">
    <property type="entry name" value="FAD/NAD(P)-binding domain"/>
    <property type="match status" value="1"/>
</dbReference>
<dbReference type="VEuPathDB" id="AmoebaDB:ACA1_360190"/>
<dbReference type="SUPFAM" id="SSF54373">
    <property type="entry name" value="FAD-linked reductases, C-terminal domain"/>
    <property type="match status" value="1"/>
</dbReference>
<gene>
    <name evidence="2" type="ORF">ACA1_360190</name>
</gene>
<dbReference type="RefSeq" id="XP_004352481.1">
    <property type="nucleotide sequence ID" value="XM_004352429.1"/>
</dbReference>
<dbReference type="STRING" id="1257118.L8HBU7"/>
<sequence length="437" mass="48215">MQHPVVIVGLYAAHVLQKEHNIPVELVEAADYVGGRVKQDWKFSGNGRPIEIGGELVHGENNMLGKMVRELGLDTADVFSVFQVNTSRPEYEYFYLGRERKLFGLHSDDADLQHLYKLIGELEENPPKGDVSFMQWLVDHGLPYRMLGVADALYAKTWGTTVDKLSAVQFAVEQAAANEEEGEGNLQVKQSYAPVIQRLQKDLKIHLNWPVKKIDYTNPDAIKVTNARGETVLASQVIITVSLKVLQEGDIQFVPSLPQDKLRGIAGLRMDAGMKIFAKFNKIFWQEKHHLVICADTFVPQFWTYGKDVPIVTGFVTGDQAAAASALPPRQAADSFIKQLDAVYGTESNPRPATDAFVDFMIQDWTKQPYVRGSYSAPSVGGNGCREALAKPIGRSIFFGGEATSLSAAATIHGAMATGQRAAEDLLKARQQKVAKL</sequence>
<dbReference type="Gene3D" id="3.50.50.60">
    <property type="entry name" value="FAD/NAD(P)-binding domain"/>
    <property type="match status" value="1"/>
</dbReference>